<dbReference type="RefSeq" id="XP_045956846.1">
    <property type="nucleotide sequence ID" value="XM_046108829.1"/>
</dbReference>
<dbReference type="AlphaFoldDB" id="A0A9P8UI34"/>
<keyword evidence="3" id="KW-1185">Reference proteome</keyword>
<keyword evidence="1" id="KW-0812">Transmembrane</keyword>
<evidence type="ECO:0000313" key="3">
    <source>
        <dbReference type="Proteomes" id="UP000758603"/>
    </source>
</evidence>
<dbReference type="EMBL" id="JAGPXC010000005">
    <property type="protein sequence ID" value="KAH6652569.1"/>
    <property type="molecule type" value="Genomic_DNA"/>
</dbReference>
<name>A0A9P8UI34_9PEZI</name>
<reference evidence="2" key="1">
    <citation type="journal article" date="2021" name="Nat. Commun.">
        <title>Genetic determinants of endophytism in the Arabidopsis root mycobiome.</title>
        <authorList>
            <person name="Mesny F."/>
            <person name="Miyauchi S."/>
            <person name="Thiergart T."/>
            <person name="Pickel B."/>
            <person name="Atanasova L."/>
            <person name="Karlsson M."/>
            <person name="Huettel B."/>
            <person name="Barry K.W."/>
            <person name="Haridas S."/>
            <person name="Chen C."/>
            <person name="Bauer D."/>
            <person name="Andreopoulos W."/>
            <person name="Pangilinan J."/>
            <person name="LaButti K."/>
            <person name="Riley R."/>
            <person name="Lipzen A."/>
            <person name="Clum A."/>
            <person name="Drula E."/>
            <person name="Henrissat B."/>
            <person name="Kohler A."/>
            <person name="Grigoriev I.V."/>
            <person name="Martin F.M."/>
            <person name="Hacquard S."/>
        </authorList>
    </citation>
    <scope>NUCLEOTIDE SEQUENCE</scope>
    <source>
        <strain evidence="2">MPI-SDFR-AT-0073</strain>
    </source>
</reference>
<evidence type="ECO:0000256" key="1">
    <source>
        <dbReference type="SAM" id="Phobius"/>
    </source>
</evidence>
<feature type="transmembrane region" description="Helical" evidence="1">
    <location>
        <begin position="429"/>
        <end position="449"/>
    </location>
</feature>
<dbReference type="Proteomes" id="UP000758603">
    <property type="component" value="Unassembled WGS sequence"/>
</dbReference>
<gene>
    <name evidence="2" type="ORF">BKA67DRAFT_677658</name>
</gene>
<keyword evidence="1" id="KW-0472">Membrane</keyword>
<evidence type="ECO:0000313" key="2">
    <source>
        <dbReference type="EMBL" id="KAH6652569.1"/>
    </source>
</evidence>
<protein>
    <submittedName>
        <fullName evidence="2">Uncharacterized protein</fullName>
    </submittedName>
</protein>
<organism evidence="2 3">
    <name type="scientific">Truncatella angustata</name>
    <dbReference type="NCBI Taxonomy" id="152316"/>
    <lineage>
        <taxon>Eukaryota</taxon>
        <taxon>Fungi</taxon>
        <taxon>Dikarya</taxon>
        <taxon>Ascomycota</taxon>
        <taxon>Pezizomycotina</taxon>
        <taxon>Sordariomycetes</taxon>
        <taxon>Xylariomycetidae</taxon>
        <taxon>Amphisphaeriales</taxon>
        <taxon>Sporocadaceae</taxon>
        <taxon>Truncatella</taxon>
    </lineage>
</organism>
<sequence length="570" mass="61639">MSMVPISVVLVLPEPAIIAHGRHVRAPYPLATQVVVTMGVADVVEDEAEWVTASFEDEVRPGIDVVHVGTVVGVDEEIPSVRLLLTVLEKLLLDVVPVTRVDESPHGVEDVDRVLVEDSVMVSVVAEFTDELPVTEVDAVTVTVEVLRITVAVVEVVVEETVTELPVSDVMPVASVDELLQMEVVVVGVTVTIDVRVDPACELDDEIECVLLEVWLEVDKLPVWVVVGPIELDKDWVPVVARVEELPMIVELGTDSLTVIVEVLAETKLVVTLLPEDDNESVLVLVVSEEALEVIAVALLDPVPVVEIGPVLLAVELVALLEVYPAEEDIEIMPLEVVLTTVDVISEDELPVTALLDELEYPLVVKIAEVEPVLLAVDTVKLEVLKEPVLAPVDKVPVKPDEVELLHGVDELMVAVEVMVVLANALDDVLLVAVIVTPLVTVMVLWVVLSMVEELKSVTLDTVAELFEVPCSPLLADELTEPVTAPLLEVVTPELDDRALVNVRVLPLPGGDDAEVTGLVVPVSSVLQMRESELEIPVPVVPELLLVVKPTELDVVKNPVPLLVLEVLKL</sequence>
<dbReference type="GeneID" id="70137720"/>
<accession>A0A9P8UI34</accession>
<proteinExistence type="predicted"/>
<keyword evidence="1" id="KW-1133">Transmembrane helix</keyword>
<comment type="caution">
    <text evidence="2">The sequence shown here is derived from an EMBL/GenBank/DDBJ whole genome shotgun (WGS) entry which is preliminary data.</text>
</comment>